<dbReference type="SUPFAM" id="SSF81342">
    <property type="entry name" value="Transmembrane di-heme cytochromes"/>
    <property type="match status" value="1"/>
</dbReference>
<evidence type="ECO:0000256" key="10">
    <source>
        <dbReference type="ARBA" id="ARBA00023004"/>
    </source>
</evidence>
<evidence type="ECO:0000259" key="14">
    <source>
        <dbReference type="Pfam" id="PF01292"/>
    </source>
</evidence>
<dbReference type="PANTHER" id="PTHR30529:SF1">
    <property type="entry name" value="CYTOCHROME B561 HOMOLOG 2"/>
    <property type="match status" value="1"/>
</dbReference>
<evidence type="ECO:0000256" key="13">
    <source>
        <dbReference type="SAM" id="Phobius"/>
    </source>
</evidence>
<keyword evidence="5" id="KW-0349">Heme</keyword>
<keyword evidence="3" id="KW-0813">Transport</keyword>
<evidence type="ECO:0000256" key="4">
    <source>
        <dbReference type="ARBA" id="ARBA00022475"/>
    </source>
</evidence>
<proteinExistence type="inferred from homology"/>
<dbReference type="PANTHER" id="PTHR30529">
    <property type="entry name" value="CYTOCHROME B561"/>
    <property type="match status" value="1"/>
</dbReference>
<dbReference type="GO" id="GO:0020037">
    <property type="term" value="F:heme binding"/>
    <property type="evidence" value="ECO:0007669"/>
    <property type="project" value="TreeGrafter"/>
</dbReference>
<keyword evidence="6 13" id="KW-0812">Transmembrane</keyword>
<evidence type="ECO:0000256" key="5">
    <source>
        <dbReference type="ARBA" id="ARBA00022617"/>
    </source>
</evidence>
<evidence type="ECO:0000313" key="16">
    <source>
        <dbReference type="Proteomes" id="UP000094379"/>
    </source>
</evidence>
<accession>A0A1E3GPA0</accession>
<comment type="cofactor">
    <cofactor evidence="1">
        <name>heme b</name>
        <dbReference type="ChEBI" id="CHEBI:60344"/>
    </cofactor>
</comment>
<dbReference type="Proteomes" id="UP000094379">
    <property type="component" value="Unassembled WGS sequence"/>
</dbReference>
<keyword evidence="16" id="KW-1185">Reference proteome</keyword>
<evidence type="ECO:0000256" key="8">
    <source>
        <dbReference type="ARBA" id="ARBA00022982"/>
    </source>
</evidence>
<keyword evidence="9 13" id="KW-1133">Transmembrane helix</keyword>
<keyword evidence="8" id="KW-0249">Electron transport</keyword>
<comment type="similarity">
    <text evidence="12">Belongs to the cytochrome b561 family.</text>
</comment>
<gene>
    <name evidence="15" type="ORF">A9E74_02390</name>
</gene>
<evidence type="ECO:0000256" key="2">
    <source>
        <dbReference type="ARBA" id="ARBA00004651"/>
    </source>
</evidence>
<protein>
    <recommendedName>
        <fullName evidence="14">Cytochrome b561 bacterial/Ni-hydrogenase domain-containing protein</fullName>
    </recommendedName>
</protein>
<reference evidence="15 16" key="1">
    <citation type="submission" date="2016-07" db="EMBL/GenBank/DDBJ databases">
        <title>Draft Genome Sequence of Methylophaga muralis Bur 1.</title>
        <authorList>
            <person name="Vasilenko O.V."/>
            <person name="Doronina N.V."/>
            <person name="Shmareva M.N."/>
            <person name="Tarlachkov S.V."/>
            <person name="Mustakhimov I."/>
            <person name="Trotsenko Y.A."/>
        </authorList>
    </citation>
    <scope>NUCLEOTIDE SEQUENCE [LARGE SCALE GENOMIC DNA]</scope>
    <source>
        <strain evidence="15 16">Bur 1</strain>
    </source>
</reference>
<sequence>MQRQGFNRAVVVLHWLLAVSIFFLFISSWWMMALPLPSQELQFRAFPFQLHKNIGITLVILLGIMLYMRFKYPPAPPLESDMSPGMHKISILAHAAIYGLIFFVCISGYLSSAHTRWDTVFWWLIKFPRIAAADEEMNEFWGELHTYAAWILLALVAIHIAAAVYHSFRNDGIIRRMMRW</sequence>
<keyword evidence="10" id="KW-0408">Iron</keyword>
<evidence type="ECO:0000313" key="15">
    <source>
        <dbReference type="EMBL" id="ODN65868.1"/>
    </source>
</evidence>
<dbReference type="STRING" id="291169.A9E74_02390"/>
<feature type="domain" description="Cytochrome b561 bacterial/Ni-hydrogenase" evidence="14">
    <location>
        <begin position="6"/>
        <end position="179"/>
    </location>
</feature>
<comment type="caution">
    <text evidence="15">The sequence shown here is derived from an EMBL/GenBank/DDBJ whole genome shotgun (WGS) entry which is preliminary data.</text>
</comment>
<evidence type="ECO:0000256" key="7">
    <source>
        <dbReference type="ARBA" id="ARBA00022723"/>
    </source>
</evidence>
<evidence type="ECO:0000256" key="11">
    <source>
        <dbReference type="ARBA" id="ARBA00023136"/>
    </source>
</evidence>
<feature type="transmembrane region" description="Helical" evidence="13">
    <location>
        <begin position="91"/>
        <end position="110"/>
    </location>
</feature>
<evidence type="ECO:0000256" key="3">
    <source>
        <dbReference type="ARBA" id="ARBA00022448"/>
    </source>
</evidence>
<feature type="transmembrane region" description="Helical" evidence="13">
    <location>
        <begin position="147"/>
        <end position="168"/>
    </location>
</feature>
<keyword evidence="4" id="KW-1003">Cell membrane</keyword>
<dbReference type="InterPro" id="IPR011577">
    <property type="entry name" value="Cyt_b561_bac/Ni-Hgenase"/>
</dbReference>
<dbReference type="Pfam" id="PF01292">
    <property type="entry name" value="Ni_hydr_CYTB"/>
    <property type="match status" value="1"/>
</dbReference>
<feature type="transmembrane region" description="Helical" evidence="13">
    <location>
        <begin position="53"/>
        <end position="70"/>
    </location>
</feature>
<keyword evidence="7" id="KW-0479">Metal-binding</keyword>
<keyword evidence="11 13" id="KW-0472">Membrane</keyword>
<dbReference type="InterPro" id="IPR052168">
    <property type="entry name" value="Cytochrome_b561_oxidase"/>
</dbReference>
<comment type="subcellular location">
    <subcellularLocation>
        <location evidence="2">Cell membrane</location>
        <topology evidence="2">Multi-pass membrane protein</topology>
    </subcellularLocation>
</comment>
<evidence type="ECO:0000256" key="6">
    <source>
        <dbReference type="ARBA" id="ARBA00022692"/>
    </source>
</evidence>
<dbReference type="GO" id="GO:0046872">
    <property type="term" value="F:metal ion binding"/>
    <property type="evidence" value="ECO:0007669"/>
    <property type="project" value="UniProtKB-KW"/>
</dbReference>
<dbReference type="EMBL" id="MCRI01000036">
    <property type="protein sequence ID" value="ODN65868.1"/>
    <property type="molecule type" value="Genomic_DNA"/>
</dbReference>
<evidence type="ECO:0000256" key="1">
    <source>
        <dbReference type="ARBA" id="ARBA00001970"/>
    </source>
</evidence>
<dbReference type="AlphaFoldDB" id="A0A1E3GPA0"/>
<dbReference type="GO" id="GO:0005886">
    <property type="term" value="C:plasma membrane"/>
    <property type="evidence" value="ECO:0007669"/>
    <property type="project" value="UniProtKB-SubCell"/>
</dbReference>
<evidence type="ECO:0000256" key="12">
    <source>
        <dbReference type="ARBA" id="ARBA00037975"/>
    </source>
</evidence>
<feature type="transmembrane region" description="Helical" evidence="13">
    <location>
        <begin position="12"/>
        <end position="33"/>
    </location>
</feature>
<organism evidence="15 16">
    <name type="scientific">Methylophaga muralis</name>
    <dbReference type="NCBI Taxonomy" id="291169"/>
    <lineage>
        <taxon>Bacteria</taxon>
        <taxon>Pseudomonadati</taxon>
        <taxon>Pseudomonadota</taxon>
        <taxon>Gammaproteobacteria</taxon>
        <taxon>Thiotrichales</taxon>
        <taxon>Piscirickettsiaceae</taxon>
        <taxon>Methylophaga</taxon>
    </lineage>
</organism>
<dbReference type="RefSeq" id="WP_069296781.1">
    <property type="nucleotide sequence ID" value="NZ_MCRI01000036.1"/>
</dbReference>
<dbReference type="InterPro" id="IPR016174">
    <property type="entry name" value="Di-haem_cyt_TM"/>
</dbReference>
<dbReference type="GO" id="GO:0022904">
    <property type="term" value="P:respiratory electron transport chain"/>
    <property type="evidence" value="ECO:0007669"/>
    <property type="project" value="InterPro"/>
</dbReference>
<evidence type="ECO:0000256" key="9">
    <source>
        <dbReference type="ARBA" id="ARBA00022989"/>
    </source>
</evidence>
<dbReference type="GO" id="GO:0009055">
    <property type="term" value="F:electron transfer activity"/>
    <property type="evidence" value="ECO:0007669"/>
    <property type="project" value="InterPro"/>
</dbReference>
<dbReference type="PATRIC" id="fig|291169.3.peg.2408"/>
<name>A0A1E3GPA0_9GAMM</name>